<dbReference type="RefSeq" id="WP_161040237.1">
    <property type="nucleotide sequence ID" value="NZ_WWCM01000011.1"/>
</dbReference>
<evidence type="ECO:0000313" key="2">
    <source>
        <dbReference type="EMBL" id="MYM40913.1"/>
    </source>
</evidence>
<keyword evidence="1" id="KW-0732">Signal</keyword>
<accession>A0ABW9VR84</accession>
<proteinExistence type="predicted"/>
<dbReference type="Proteomes" id="UP000478090">
    <property type="component" value="Unassembled WGS sequence"/>
</dbReference>
<keyword evidence="3" id="KW-1185">Reference proteome</keyword>
<evidence type="ECO:0000256" key="1">
    <source>
        <dbReference type="SAM" id="SignalP"/>
    </source>
</evidence>
<dbReference type="InterPro" id="IPR007497">
    <property type="entry name" value="SIMPL/DUF541"/>
</dbReference>
<dbReference type="Gene3D" id="3.30.70.2970">
    <property type="entry name" value="Protein of unknown function (DUF541), domain 2"/>
    <property type="match status" value="1"/>
</dbReference>
<comment type="caution">
    <text evidence="2">The sequence shown here is derived from an EMBL/GenBank/DDBJ whole genome shotgun (WGS) entry which is preliminary data.</text>
</comment>
<dbReference type="Gene3D" id="3.30.110.170">
    <property type="entry name" value="Protein of unknown function (DUF541), domain 1"/>
    <property type="match status" value="1"/>
</dbReference>
<dbReference type="Pfam" id="PF04402">
    <property type="entry name" value="SIMPL"/>
    <property type="match status" value="1"/>
</dbReference>
<dbReference type="PANTHER" id="PTHR34387">
    <property type="entry name" value="SLR1258 PROTEIN"/>
    <property type="match status" value="1"/>
</dbReference>
<dbReference type="InterPro" id="IPR052022">
    <property type="entry name" value="26kDa_periplasmic_antigen"/>
</dbReference>
<gene>
    <name evidence="2" type="ORF">GTP27_16420</name>
</gene>
<feature type="chain" id="PRO_5046993175" evidence="1">
    <location>
        <begin position="26"/>
        <end position="260"/>
    </location>
</feature>
<evidence type="ECO:0000313" key="3">
    <source>
        <dbReference type="Proteomes" id="UP000478090"/>
    </source>
</evidence>
<protein>
    <submittedName>
        <fullName evidence="2">DUF541 domain-containing protein</fullName>
    </submittedName>
</protein>
<dbReference type="EMBL" id="WWCM01000011">
    <property type="protein sequence ID" value="MYM40913.1"/>
    <property type="molecule type" value="Genomic_DNA"/>
</dbReference>
<dbReference type="PANTHER" id="PTHR34387:SF2">
    <property type="entry name" value="SLR1258 PROTEIN"/>
    <property type="match status" value="1"/>
</dbReference>
<feature type="signal peptide" evidence="1">
    <location>
        <begin position="1"/>
        <end position="25"/>
    </location>
</feature>
<sequence length="260" mass="27922">MTAAKTVFKSLAAATVATLAISAAAAAPEAMLQTSGTLVVVPASGEVRHANDQVVATLAIEEQDKDKAVAASRVNTKMRQGLDILKKEDPVAMLKTQGYYTYPVYSEERPQANGQPVRQRVITGWRVGQYVQMTTTSLDKLPKTVAAAQKLLALNNLQFGLTPETTRQLDEARIASAYRNLNDRVAFMAKAMGRSAGDAVLEAVDFEGTGNYLREAQFAAPAPLMMRAAKMAEDSAVAEPSFEPGETTVQVGLVAKVRFK</sequence>
<name>A0ABW9VR84_9BURK</name>
<organism evidence="2 3">
    <name type="scientific">Duganella qianjiadongensis</name>
    <dbReference type="NCBI Taxonomy" id="2692176"/>
    <lineage>
        <taxon>Bacteria</taxon>
        <taxon>Pseudomonadati</taxon>
        <taxon>Pseudomonadota</taxon>
        <taxon>Betaproteobacteria</taxon>
        <taxon>Burkholderiales</taxon>
        <taxon>Oxalobacteraceae</taxon>
        <taxon>Telluria group</taxon>
        <taxon>Duganella</taxon>
    </lineage>
</organism>
<reference evidence="2 3" key="1">
    <citation type="submission" date="2019-12" db="EMBL/GenBank/DDBJ databases">
        <title>Novel species isolated from a subtropical stream in China.</title>
        <authorList>
            <person name="Lu H."/>
        </authorList>
    </citation>
    <scope>NUCLEOTIDE SEQUENCE [LARGE SCALE GENOMIC DNA]</scope>
    <source>
        <strain evidence="2 3">CY13W</strain>
    </source>
</reference>